<dbReference type="Pfam" id="PF04375">
    <property type="entry name" value="HemX"/>
    <property type="match status" value="1"/>
</dbReference>
<dbReference type="STRING" id="1179155.CF67_19033"/>
<dbReference type="PANTHER" id="PTHR38043:SF1">
    <property type="entry name" value="PROTEIN HEMX"/>
    <property type="match status" value="1"/>
</dbReference>
<dbReference type="PANTHER" id="PTHR38043">
    <property type="entry name" value="PROTEIN HEMX"/>
    <property type="match status" value="1"/>
</dbReference>
<dbReference type="EMBL" id="JGVK01000011">
    <property type="protein sequence ID" value="KEY91362.1"/>
    <property type="molecule type" value="Genomic_DNA"/>
</dbReference>
<sequence length="338" mass="38971">MMSSVKYKVVLVTIVTFLILTTGAFIFQIYRKSAQYEAQISELSAQLDLIQENMGLIERSVLHKTTEITNRVETVFSQQRKNIENVRLLLDDVKILRPKDWLLAEVHYLVRLTEKKLFFEHDVISAIRLMESADQRIAALDDLGLVFLREAISDDILKLKQVSPIDRHSLVLSLINLQKKVDNLPLINYTLLSDALESKETALQDTKGWQSHLKTSLKDFLKIFFTFKTYSGDSIPLLSRQTHIYVKENIKSKIETAINSVYAQQNEIYITSLNVVAKWSLISFEQQDSAVMEFNKLLDELTEQSLLFEYPEKLQTSNIISDVVADRFYTPISVKDNQ</sequence>
<keyword evidence="2" id="KW-1185">Reference proteome</keyword>
<comment type="caution">
    <text evidence="1">The sequence shown here is derived from an EMBL/GenBank/DDBJ whole genome shotgun (WGS) entry which is preliminary data.</text>
</comment>
<dbReference type="GO" id="GO:0032259">
    <property type="term" value="P:methylation"/>
    <property type="evidence" value="ECO:0007669"/>
    <property type="project" value="UniProtKB-KW"/>
</dbReference>
<dbReference type="AlphaFoldDB" id="A0A084CNI3"/>
<organism evidence="1 2">
    <name type="scientific">Candidatus Photodesmus blepharonis</name>
    <dbReference type="NCBI Taxonomy" id="1179155"/>
    <lineage>
        <taxon>Bacteria</taxon>
        <taxon>Pseudomonadati</taxon>
        <taxon>Pseudomonadota</taxon>
        <taxon>Gammaproteobacteria</taxon>
        <taxon>Vibrionales</taxon>
        <taxon>Vibrionaceae</taxon>
        <taxon>Candidatus Photodesmus</taxon>
    </lineage>
</organism>
<name>A0A084CNI3_9GAMM</name>
<keyword evidence="1" id="KW-0489">Methyltransferase</keyword>
<dbReference type="GO" id="GO:0008168">
    <property type="term" value="F:methyltransferase activity"/>
    <property type="evidence" value="ECO:0007669"/>
    <property type="project" value="UniProtKB-KW"/>
</dbReference>
<evidence type="ECO:0000313" key="1">
    <source>
        <dbReference type="EMBL" id="KEY91362.1"/>
    </source>
</evidence>
<gene>
    <name evidence="1" type="primary">hemX</name>
    <name evidence="1" type="ORF">CF67_19033</name>
</gene>
<proteinExistence type="predicted"/>
<dbReference type="Proteomes" id="UP000053784">
    <property type="component" value="Unassembled WGS sequence"/>
</dbReference>
<dbReference type="InterPro" id="IPR007470">
    <property type="entry name" value="HemX"/>
</dbReference>
<dbReference type="OrthoDB" id="5739852at2"/>
<dbReference type="eggNOG" id="COG2959">
    <property type="taxonomic scope" value="Bacteria"/>
</dbReference>
<protein>
    <submittedName>
        <fullName evidence="1">Uroporphyrinogen-III C-methyltransferase</fullName>
    </submittedName>
</protein>
<evidence type="ECO:0000313" key="2">
    <source>
        <dbReference type="Proteomes" id="UP000053784"/>
    </source>
</evidence>
<reference evidence="1 2" key="1">
    <citation type="submission" date="2014-03" db="EMBL/GenBank/DDBJ databases">
        <title>Selection and divergence in the genomes of co-occurring obligate luminous symbionts with specific hosts.</title>
        <authorList>
            <person name="Hendry T.A."/>
            <person name="de Wet J.R."/>
            <person name="Dunlap P.V."/>
        </authorList>
    </citation>
    <scope>NUCLEOTIDE SEQUENCE [LARGE SCALE GENOMIC DNA]</scope>
    <source>
        <strain evidence="1 2">Ppalp.1</strain>
    </source>
</reference>
<keyword evidence="1" id="KW-0808">Transferase</keyword>
<accession>A0A084CNI3</accession>